<dbReference type="Proteomes" id="UP000199147">
    <property type="component" value="Unassembled WGS sequence"/>
</dbReference>
<dbReference type="STRING" id="146018.BN2156_04367"/>
<evidence type="ECO:0000313" key="2">
    <source>
        <dbReference type="Proteomes" id="UP000199147"/>
    </source>
</evidence>
<dbReference type="EMBL" id="CWKH01000002">
    <property type="protein sequence ID" value="CRZ17482.1"/>
    <property type="molecule type" value="Genomic_DNA"/>
</dbReference>
<keyword evidence="2" id="KW-1185">Reference proteome</keyword>
<sequence length="31" mass="3460">MVAVAGMSRVTHVFVFVHRMFGRGHVATVYP</sequence>
<name>A0A0H5RVA7_9MYCO</name>
<gene>
    <name evidence="1" type="ORF">BN2156_04367</name>
</gene>
<proteinExistence type="predicted"/>
<dbReference type="AlphaFoldDB" id="A0A0H5RVA7"/>
<evidence type="ECO:0000313" key="1">
    <source>
        <dbReference type="EMBL" id="CRZ17482.1"/>
    </source>
</evidence>
<protein>
    <submittedName>
        <fullName evidence="1">Uncharacterized protein</fullName>
    </submittedName>
</protein>
<accession>A0A0H5RVA7</accession>
<organism evidence="1 2">
    <name type="scientific">Mycolicibacterium neworleansense</name>
    <dbReference type="NCBI Taxonomy" id="146018"/>
    <lineage>
        <taxon>Bacteria</taxon>
        <taxon>Bacillati</taxon>
        <taxon>Actinomycetota</taxon>
        <taxon>Actinomycetes</taxon>
        <taxon>Mycobacteriales</taxon>
        <taxon>Mycobacteriaceae</taxon>
        <taxon>Mycolicibacterium</taxon>
    </lineage>
</organism>
<reference evidence="2" key="1">
    <citation type="submission" date="2015-07" db="EMBL/GenBank/DDBJ databases">
        <authorList>
            <person name="Urmite Genomes"/>
        </authorList>
    </citation>
    <scope>NUCLEOTIDE SEQUENCE [LARGE SCALE GENOMIC DNA]</scope>
    <source>
        <strain evidence="2">type strain: ATCC 49404</strain>
    </source>
</reference>